<keyword evidence="2" id="KW-1185">Reference proteome</keyword>
<keyword evidence="1" id="KW-0378">Hydrolase</keyword>
<accession>A0A9X4MZF8</accession>
<protein>
    <submittedName>
        <fullName evidence="1">Alpha/beta hydrolase</fullName>
    </submittedName>
</protein>
<dbReference type="Proteomes" id="UP001152599">
    <property type="component" value="Unassembled WGS sequence"/>
</dbReference>
<organism evidence="1 2">
    <name type="scientific">Profundicola chukchiensis</name>
    <dbReference type="NCBI Taxonomy" id="2961959"/>
    <lineage>
        <taxon>Bacteria</taxon>
        <taxon>Pseudomonadati</taxon>
        <taxon>Bacteroidota</taxon>
        <taxon>Flavobacteriia</taxon>
        <taxon>Flavobacteriales</taxon>
        <taxon>Weeksellaceae</taxon>
        <taxon>Profundicola</taxon>
    </lineage>
</organism>
<dbReference type="SUPFAM" id="SSF53474">
    <property type="entry name" value="alpha/beta-Hydrolases"/>
    <property type="match status" value="1"/>
</dbReference>
<gene>
    <name evidence="1" type="ORF">NMK71_05175</name>
</gene>
<dbReference type="GO" id="GO:0016787">
    <property type="term" value="F:hydrolase activity"/>
    <property type="evidence" value="ECO:0007669"/>
    <property type="project" value="UniProtKB-KW"/>
</dbReference>
<evidence type="ECO:0000313" key="2">
    <source>
        <dbReference type="Proteomes" id="UP001152599"/>
    </source>
</evidence>
<dbReference type="AlphaFoldDB" id="A0A9X4MZF8"/>
<dbReference type="EMBL" id="JANCMU010000002">
    <property type="protein sequence ID" value="MDG4945797.1"/>
    <property type="molecule type" value="Genomic_DNA"/>
</dbReference>
<reference evidence="1" key="1">
    <citation type="submission" date="2022-07" db="EMBL/GenBank/DDBJ databases">
        <title>Description and genome-wide analysis of Profundicola chukchiensis gen. nov., sp. nov., marine bacteria isolated from bottom sediments of the Chukchi Sea.</title>
        <authorList>
            <person name="Romanenko L."/>
            <person name="Otstavnykh N."/>
            <person name="Kurilenko V."/>
            <person name="Eremeev V."/>
            <person name="Velansky P."/>
            <person name="Mikhailov V."/>
            <person name="Isaeva M."/>
        </authorList>
    </citation>
    <scope>NUCLEOTIDE SEQUENCE</scope>
    <source>
        <strain evidence="1">KMM 9713</strain>
    </source>
</reference>
<comment type="caution">
    <text evidence="1">The sequence shown here is derived from an EMBL/GenBank/DDBJ whole genome shotgun (WGS) entry which is preliminary data.</text>
</comment>
<dbReference type="RefSeq" id="WP_304420358.1">
    <property type="nucleotide sequence ID" value="NZ_JANCMU010000002.1"/>
</dbReference>
<evidence type="ECO:0000313" key="1">
    <source>
        <dbReference type="EMBL" id="MDG4945797.1"/>
    </source>
</evidence>
<proteinExistence type="predicted"/>
<name>A0A9X4MZF8_9FLAO</name>
<dbReference type="Gene3D" id="3.40.50.1820">
    <property type="entry name" value="alpha/beta hydrolase"/>
    <property type="match status" value="1"/>
</dbReference>
<sequence length="217" mass="25583">MKIYFFSGLGANQRAFKNLKISKDFEPLFIEWNLPERGESLDHYVQRFADEINVNEDFALVGLSFGGIIVQELNKYVNPEKTILISSVQNRKQMPKYMKLSSRTAAHRAIPMRFFTSDKLISYAFFRKLYNPKMPGLDEFFTYKDPYYLRWSIDKIVNWRPSVEKINGLYQMHGTKDIVFPHKYLINEADLIQNGTHIMVLQKPKEVTTLLHQYLNK</sequence>
<dbReference type="InterPro" id="IPR029058">
    <property type="entry name" value="AB_hydrolase_fold"/>
</dbReference>